<organism evidence="2">
    <name type="scientific">Panstrongylus lignarius</name>
    <dbReference type="NCBI Taxonomy" id="156445"/>
    <lineage>
        <taxon>Eukaryota</taxon>
        <taxon>Metazoa</taxon>
        <taxon>Ecdysozoa</taxon>
        <taxon>Arthropoda</taxon>
        <taxon>Hexapoda</taxon>
        <taxon>Insecta</taxon>
        <taxon>Pterygota</taxon>
        <taxon>Neoptera</taxon>
        <taxon>Paraneoptera</taxon>
        <taxon>Hemiptera</taxon>
        <taxon>Heteroptera</taxon>
        <taxon>Panheteroptera</taxon>
        <taxon>Cimicomorpha</taxon>
        <taxon>Reduviidae</taxon>
        <taxon>Triatominae</taxon>
        <taxon>Panstrongylus</taxon>
    </lineage>
</organism>
<dbReference type="EMBL" id="GFTR01000158">
    <property type="protein sequence ID" value="JAW16268.1"/>
    <property type="molecule type" value="Transcribed_RNA"/>
</dbReference>
<dbReference type="AlphaFoldDB" id="A0A224Y198"/>
<keyword evidence="1" id="KW-0812">Transmembrane</keyword>
<protein>
    <submittedName>
        <fullName evidence="2">Uncharacterized protein</fullName>
    </submittedName>
</protein>
<proteinExistence type="predicted"/>
<accession>A0A224Y198</accession>
<keyword evidence="1" id="KW-0472">Membrane</keyword>
<sequence>MHLHHSFFSAAVARSVVAGSFVAGSVVAGSAVAGSAIAGSISPLFSLFSAFFPPSGSHKPESTHRAMW</sequence>
<name>A0A224Y198_9HEMI</name>
<feature type="transmembrane region" description="Helical" evidence="1">
    <location>
        <begin position="28"/>
        <end position="52"/>
    </location>
</feature>
<keyword evidence="1" id="KW-1133">Transmembrane helix</keyword>
<evidence type="ECO:0000313" key="2">
    <source>
        <dbReference type="EMBL" id="JAW16268.1"/>
    </source>
</evidence>
<reference evidence="2" key="1">
    <citation type="journal article" date="2018" name="PLoS Negl. Trop. Dis.">
        <title>An insight into the salivary gland and fat body transcriptome of Panstrongylus lignarius (Hemiptera: Heteroptera), the main vector of Chagas disease in Peru.</title>
        <authorList>
            <person name="Nevoa J.C."/>
            <person name="Mendes M.T."/>
            <person name="da Silva M.V."/>
            <person name="Soares S.C."/>
            <person name="Oliveira C.J.F."/>
            <person name="Ribeiro J.M.C."/>
        </authorList>
    </citation>
    <scope>NUCLEOTIDE SEQUENCE</scope>
</reference>
<evidence type="ECO:0000256" key="1">
    <source>
        <dbReference type="SAM" id="Phobius"/>
    </source>
</evidence>